<dbReference type="AlphaFoldDB" id="A0A1I5XEX4"/>
<name>A0A1I5XEX4_9BACI</name>
<gene>
    <name evidence="8" type="primary">acpS</name>
    <name evidence="10" type="ORF">SAMN05518683_12725</name>
</gene>
<dbReference type="Gene3D" id="3.90.470.20">
    <property type="entry name" value="4'-phosphopantetheinyl transferase domain"/>
    <property type="match status" value="1"/>
</dbReference>
<evidence type="ECO:0000256" key="7">
    <source>
        <dbReference type="ARBA" id="ARBA00023160"/>
    </source>
</evidence>
<keyword evidence="2 8" id="KW-0808">Transferase</keyword>
<organism evidence="10 11">
    <name type="scientific">Salibacterium halotolerans</name>
    <dbReference type="NCBI Taxonomy" id="1884432"/>
    <lineage>
        <taxon>Bacteria</taxon>
        <taxon>Bacillati</taxon>
        <taxon>Bacillota</taxon>
        <taxon>Bacilli</taxon>
        <taxon>Bacillales</taxon>
        <taxon>Bacillaceae</taxon>
    </lineage>
</organism>
<comment type="cofactor">
    <cofactor evidence="8">
        <name>Mg(2+)</name>
        <dbReference type="ChEBI" id="CHEBI:18420"/>
    </cofactor>
</comment>
<keyword evidence="6 8" id="KW-0443">Lipid metabolism</keyword>
<comment type="similarity">
    <text evidence="8">Belongs to the P-Pant transferase superfamily. AcpS family.</text>
</comment>
<evidence type="ECO:0000256" key="4">
    <source>
        <dbReference type="ARBA" id="ARBA00022832"/>
    </source>
</evidence>
<evidence type="ECO:0000256" key="6">
    <source>
        <dbReference type="ARBA" id="ARBA00023098"/>
    </source>
</evidence>
<sequence length="122" mass="13667">MIKGIGMDIVEMERIKRLMAKSERFEARILTPAERERMKRYESRRRVEFAAGRFAAKEAFVKAAGTGISGCFGFQDIEVLPDERGKPSILAGIEDYAHVSITHSRDYAAAQVVLEGRDGLFA</sequence>
<accession>A0A1I5XEX4</accession>
<dbReference type="HAMAP" id="MF_00101">
    <property type="entry name" value="AcpS"/>
    <property type="match status" value="1"/>
</dbReference>
<dbReference type="NCBIfam" id="TIGR00516">
    <property type="entry name" value="acpS"/>
    <property type="match status" value="1"/>
</dbReference>
<feature type="binding site" evidence="8">
    <location>
        <position position="58"/>
    </location>
    <ligand>
        <name>Mg(2+)</name>
        <dbReference type="ChEBI" id="CHEBI:18420"/>
    </ligand>
</feature>
<comment type="subcellular location">
    <subcellularLocation>
        <location evidence="8">Cytoplasm</location>
    </subcellularLocation>
</comment>
<dbReference type="EMBL" id="FOXD01000027">
    <property type="protein sequence ID" value="SFQ30533.1"/>
    <property type="molecule type" value="Genomic_DNA"/>
</dbReference>
<dbReference type="EC" id="2.7.8.7" evidence="8"/>
<proteinExistence type="inferred from homology"/>
<evidence type="ECO:0000256" key="2">
    <source>
        <dbReference type="ARBA" id="ARBA00022679"/>
    </source>
</evidence>
<dbReference type="Pfam" id="PF01648">
    <property type="entry name" value="ACPS"/>
    <property type="match status" value="1"/>
</dbReference>
<evidence type="ECO:0000256" key="1">
    <source>
        <dbReference type="ARBA" id="ARBA00022516"/>
    </source>
</evidence>
<dbReference type="InterPro" id="IPR008278">
    <property type="entry name" value="4-PPantetheinyl_Trfase_dom"/>
</dbReference>
<comment type="function">
    <text evidence="8">Transfers the 4'-phosphopantetheine moiety from coenzyme A to a Ser of acyl-carrier-protein.</text>
</comment>
<feature type="domain" description="4'-phosphopantetheinyl transferase" evidence="9">
    <location>
        <begin position="4"/>
        <end position="110"/>
    </location>
</feature>
<evidence type="ECO:0000313" key="10">
    <source>
        <dbReference type="EMBL" id="SFQ30533.1"/>
    </source>
</evidence>
<keyword evidence="4 8" id="KW-0276">Fatty acid metabolism</keyword>
<keyword evidence="1 8" id="KW-0444">Lipid biosynthesis</keyword>
<keyword evidence="8" id="KW-0963">Cytoplasm</keyword>
<evidence type="ECO:0000259" key="9">
    <source>
        <dbReference type="Pfam" id="PF01648"/>
    </source>
</evidence>
<keyword evidence="5 8" id="KW-0460">Magnesium</keyword>
<dbReference type="Proteomes" id="UP000198892">
    <property type="component" value="Unassembled WGS sequence"/>
</dbReference>
<dbReference type="GO" id="GO:0005737">
    <property type="term" value="C:cytoplasm"/>
    <property type="evidence" value="ECO:0007669"/>
    <property type="project" value="UniProtKB-SubCell"/>
</dbReference>
<dbReference type="OrthoDB" id="517356at2"/>
<dbReference type="GO" id="GO:0008897">
    <property type="term" value="F:holo-[acyl-carrier-protein] synthase activity"/>
    <property type="evidence" value="ECO:0007669"/>
    <property type="project" value="UniProtKB-UniRule"/>
</dbReference>
<dbReference type="SUPFAM" id="SSF56214">
    <property type="entry name" value="4'-phosphopantetheinyl transferase"/>
    <property type="match status" value="1"/>
</dbReference>
<dbReference type="NCBIfam" id="TIGR00556">
    <property type="entry name" value="pantethn_trn"/>
    <property type="match status" value="1"/>
</dbReference>
<evidence type="ECO:0000313" key="11">
    <source>
        <dbReference type="Proteomes" id="UP000198892"/>
    </source>
</evidence>
<comment type="catalytic activity">
    <reaction evidence="8">
        <text>apo-[ACP] + CoA = holo-[ACP] + adenosine 3',5'-bisphosphate + H(+)</text>
        <dbReference type="Rhea" id="RHEA:12068"/>
        <dbReference type="Rhea" id="RHEA-COMP:9685"/>
        <dbReference type="Rhea" id="RHEA-COMP:9690"/>
        <dbReference type="ChEBI" id="CHEBI:15378"/>
        <dbReference type="ChEBI" id="CHEBI:29999"/>
        <dbReference type="ChEBI" id="CHEBI:57287"/>
        <dbReference type="ChEBI" id="CHEBI:58343"/>
        <dbReference type="ChEBI" id="CHEBI:64479"/>
        <dbReference type="EC" id="2.7.8.7"/>
    </reaction>
</comment>
<keyword evidence="7 8" id="KW-0275">Fatty acid biosynthesis</keyword>
<feature type="binding site" evidence="8">
    <location>
        <position position="8"/>
    </location>
    <ligand>
        <name>Mg(2+)</name>
        <dbReference type="ChEBI" id="CHEBI:18420"/>
    </ligand>
</feature>
<dbReference type="GO" id="GO:0000287">
    <property type="term" value="F:magnesium ion binding"/>
    <property type="evidence" value="ECO:0007669"/>
    <property type="project" value="UniProtKB-UniRule"/>
</dbReference>
<reference evidence="11" key="1">
    <citation type="submission" date="2016-10" db="EMBL/GenBank/DDBJ databases">
        <authorList>
            <person name="Varghese N."/>
            <person name="Submissions S."/>
        </authorList>
    </citation>
    <scope>NUCLEOTIDE SEQUENCE [LARGE SCALE GENOMIC DNA]</scope>
    <source>
        <strain evidence="11">S7</strain>
    </source>
</reference>
<protein>
    <recommendedName>
        <fullName evidence="8">Holo-[acyl-carrier-protein] synthase</fullName>
        <shortName evidence="8">Holo-ACP synthase</shortName>
        <ecNumber evidence="8">2.7.8.7</ecNumber>
    </recommendedName>
    <alternativeName>
        <fullName evidence="8">4'-phosphopantetheinyl transferase AcpS</fullName>
    </alternativeName>
</protein>
<dbReference type="GO" id="GO:0006633">
    <property type="term" value="P:fatty acid biosynthetic process"/>
    <property type="evidence" value="ECO:0007669"/>
    <property type="project" value="UniProtKB-UniRule"/>
</dbReference>
<keyword evidence="3 8" id="KW-0479">Metal-binding</keyword>
<dbReference type="InterPro" id="IPR002582">
    <property type="entry name" value="ACPS"/>
</dbReference>
<dbReference type="InterPro" id="IPR037143">
    <property type="entry name" value="4-PPantetheinyl_Trfase_dom_sf"/>
</dbReference>
<keyword evidence="11" id="KW-1185">Reference proteome</keyword>
<evidence type="ECO:0000256" key="5">
    <source>
        <dbReference type="ARBA" id="ARBA00022842"/>
    </source>
</evidence>
<evidence type="ECO:0000256" key="3">
    <source>
        <dbReference type="ARBA" id="ARBA00022723"/>
    </source>
</evidence>
<dbReference type="STRING" id="1884432.SAMN05518683_12725"/>
<dbReference type="InterPro" id="IPR004568">
    <property type="entry name" value="Ppantetheine-prot_Trfase_dom"/>
</dbReference>
<dbReference type="RefSeq" id="WP_093339139.1">
    <property type="nucleotide sequence ID" value="NZ_FOXD01000027.1"/>
</dbReference>
<evidence type="ECO:0000256" key="8">
    <source>
        <dbReference type="HAMAP-Rule" id="MF_00101"/>
    </source>
</evidence>